<sequence length="40" mass="4257">MIIGGFFGAFSSAFLVDKTKKFAEIMKLAFALAVLAGVVF</sequence>
<keyword evidence="1" id="KW-1185">Reference proteome</keyword>
<evidence type="ECO:0000313" key="2">
    <source>
        <dbReference type="WBParaSite" id="nRc.2.0.1.t41690-RA"/>
    </source>
</evidence>
<organism evidence="1 2">
    <name type="scientific">Romanomermis culicivorax</name>
    <name type="common">Nematode worm</name>
    <dbReference type="NCBI Taxonomy" id="13658"/>
    <lineage>
        <taxon>Eukaryota</taxon>
        <taxon>Metazoa</taxon>
        <taxon>Ecdysozoa</taxon>
        <taxon>Nematoda</taxon>
        <taxon>Enoplea</taxon>
        <taxon>Dorylaimia</taxon>
        <taxon>Mermithida</taxon>
        <taxon>Mermithoidea</taxon>
        <taxon>Mermithidae</taxon>
        <taxon>Romanomermis</taxon>
    </lineage>
</organism>
<dbReference type="Proteomes" id="UP000887565">
    <property type="component" value="Unplaced"/>
</dbReference>
<dbReference type="AlphaFoldDB" id="A0A915KVW5"/>
<protein>
    <submittedName>
        <fullName evidence="2">Uncharacterized protein</fullName>
    </submittedName>
</protein>
<accession>A0A915KVW5</accession>
<reference evidence="2" key="1">
    <citation type="submission" date="2022-11" db="UniProtKB">
        <authorList>
            <consortium name="WormBaseParasite"/>
        </authorList>
    </citation>
    <scope>IDENTIFICATION</scope>
</reference>
<name>A0A915KVW5_ROMCU</name>
<proteinExistence type="predicted"/>
<dbReference type="WBParaSite" id="nRc.2.0.1.t41690-RA">
    <property type="protein sequence ID" value="nRc.2.0.1.t41690-RA"/>
    <property type="gene ID" value="nRc.2.0.1.g41690"/>
</dbReference>
<evidence type="ECO:0000313" key="1">
    <source>
        <dbReference type="Proteomes" id="UP000887565"/>
    </source>
</evidence>